<dbReference type="InterPro" id="IPR006045">
    <property type="entry name" value="Cupin_1"/>
</dbReference>
<organism evidence="3 4">
    <name type="scientific">Asaia bogorensis</name>
    <dbReference type="NCBI Taxonomy" id="91915"/>
    <lineage>
        <taxon>Bacteria</taxon>
        <taxon>Pseudomonadati</taxon>
        <taxon>Pseudomonadota</taxon>
        <taxon>Alphaproteobacteria</taxon>
        <taxon>Acetobacterales</taxon>
        <taxon>Acetobacteraceae</taxon>
        <taxon>Asaia</taxon>
    </lineage>
</organism>
<reference evidence="3 4" key="2">
    <citation type="journal article" date="2014" name="PLoS ONE">
        <title>Evolution of mitochondria reconstructed from the energy metabolism of living bacteria.</title>
        <authorList>
            <person name="Degli Esposti M."/>
            <person name="Chouaia B."/>
            <person name="Comandatore F."/>
            <person name="Crotti E."/>
            <person name="Sassera D."/>
            <person name="Lievens P.M."/>
            <person name="Daffonchio D."/>
            <person name="Bandi C."/>
        </authorList>
    </citation>
    <scope>NUCLEOTIDE SEQUENCE [LARGE SCALE GENOMIC DNA]</scope>
    <source>
        <strain evidence="3 4">SF2.1</strain>
    </source>
</reference>
<dbReference type="Pfam" id="PF00190">
    <property type="entry name" value="Cupin_1"/>
    <property type="match status" value="1"/>
</dbReference>
<feature type="domain" description="Cupin type-1" evidence="2">
    <location>
        <begin position="175"/>
        <end position="314"/>
    </location>
</feature>
<dbReference type="InterPro" id="IPR014710">
    <property type="entry name" value="RmlC-like_jellyroll"/>
</dbReference>
<reference evidence="3 4" key="1">
    <citation type="journal article" date="2014" name="Genome Biol. Evol.">
        <title>Acetic acid bacteria genomes reveal functional traits for adaptation to life in insect guts.</title>
        <authorList>
            <person name="Chouaia B."/>
            <person name="Gaiarsa S."/>
            <person name="Crotti E."/>
            <person name="Comandatore F."/>
            <person name="Degli Esposti M."/>
            <person name="Ricci I."/>
            <person name="Alma A."/>
            <person name="Favia G."/>
            <person name="Bandi C."/>
            <person name="Daffonchio D."/>
        </authorList>
    </citation>
    <scope>NUCLEOTIDE SEQUENCE [LARGE SCALE GENOMIC DNA]</scope>
    <source>
        <strain evidence="3 4">SF2.1</strain>
    </source>
</reference>
<dbReference type="Gene3D" id="2.60.120.10">
    <property type="entry name" value="Jelly Rolls"/>
    <property type="match status" value="1"/>
</dbReference>
<dbReference type="EC" id="4.1.1.2" evidence="3"/>
<keyword evidence="1" id="KW-0479">Metal-binding</keyword>
<dbReference type="Proteomes" id="UP000027583">
    <property type="component" value="Unassembled WGS sequence"/>
</dbReference>
<dbReference type="InterPro" id="IPR011051">
    <property type="entry name" value="RmlC_Cupin_sf"/>
</dbReference>
<dbReference type="RefSeq" id="WP_023979409.1">
    <property type="nucleotide sequence ID" value="NZ_CBLX010000024.1"/>
</dbReference>
<dbReference type="SMART" id="SM00835">
    <property type="entry name" value="Cupin_1"/>
    <property type="match status" value="1"/>
</dbReference>
<proteinExistence type="predicted"/>
<dbReference type="PANTHER" id="PTHR35848:SF9">
    <property type="entry name" value="SLL1358 PROTEIN"/>
    <property type="match status" value="1"/>
</dbReference>
<evidence type="ECO:0000313" key="3">
    <source>
        <dbReference type="EMBL" id="CDG40959.1"/>
    </source>
</evidence>
<dbReference type="AlphaFoldDB" id="A0A060QIF7"/>
<dbReference type="GO" id="GO:0046872">
    <property type="term" value="F:metal ion binding"/>
    <property type="evidence" value="ECO:0007669"/>
    <property type="project" value="UniProtKB-KW"/>
</dbReference>
<keyword evidence="3" id="KW-0456">Lyase</keyword>
<accession>A0A060QIF7</accession>
<dbReference type="SUPFAM" id="SSF51182">
    <property type="entry name" value="RmlC-like cupins"/>
    <property type="match status" value="1"/>
</dbReference>
<dbReference type="EMBL" id="CBLX010000024">
    <property type="protein sequence ID" value="CDG40959.1"/>
    <property type="molecule type" value="Genomic_DNA"/>
</dbReference>
<dbReference type="InterPro" id="IPR051610">
    <property type="entry name" value="GPI/OXD"/>
</dbReference>
<sequence>MASFDHNVFQRLLGAVPTGAPGFFSARRSTGGWAMRSRARRADQSLTTAQEEGWSWSERVAPFGIRDVRVNHHVLGASIDGAATACPASGWGMVVAGCATLSMRPHASASIRSMTLHEGDVWSVPASVSAWFHCHPGGQASVVAFVGGREPEAGRDAMPDLSGQPLSHAGFHHSLMAQEAERTWWGSLRVVEADVFCDPDALSAALVEIEPDCRTDLHWHLNTSVWQICLDGEGQLTRLPKGCRQHNATLRPGVMAYVPRGEGYFVRNDGDRPVRLLEIFRSDHYHDLSLPQWLAASSAEDIAAHLCVDVGVVAGLARRENASSGRIVAFPARSGTH</sequence>
<protein>
    <submittedName>
        <fullName evidence="3">Oxalate decarboxylase</fullName>
        <ecNumber evidence="3">4.1.1.2</ecNumber>
    </submittedName>
</protein>
<dbReference type="GO" id="GO:0046564">
    <property type="term" value="F:oxalate decarboxylase activity"/>
    <property type="evidence" value="ECO:0007669"/>
    <property type="project" value="UniProtKB-EC"/>
</dbReference>
<comment type="caution">
    <text evidence="3">The sequence shown here is derived from an EMBL/GenBank/DDBJ whole genome shotgun (WGS) entry which is preliminary data.</text>
</comment>
<dbReference type="PANTHER" id="PTHR35848">
    <property type="entry name" value="OXALATE-BINDING PROTEIN"/>
    <property type="match status" value="1"/>
</dbReference>
<name>A0A060QIF7_9PROT</name>
<dbReference type="eggNOG" id="COG2140">
    <property type="taxonomic scope" value="Bacteria"/>
</dbReference>
<gene>
    <name evidence="3" type="ORF">ASAP_2914</name>
</gene>
<evidence type="ECO:0000259" key="2">
    <source>
        <dbReference type="SMART" id="SM00835"/>
    </source>
</evidence>
<evidence type="ECO:0000313" key="4">
    <source>
        <dbReference type="Proteomes" id="UP000027583"/>
    </source>
</evidence>
<evidence type="ECO:0000256" key="1">
    <source>
        <dbReference type="ARBA" id="ARBA00022723"/>
    </source>
</evidence>